<evidence type="ECO:0000313" key="4">
    <source>
        <dbReference type="EMBL" id="SBS87981.1"/>
    </source>
</evidence>
<proteinExistence type="predicted"/>
<reference evidence="5" key="2">
    <citation type="submission" date="2016-05" db="EMBL/GenBank/DDBJ databases">
        <authorList>
            <person name="Lavstsen T."/>
            <person name="Jespersen J.S."/>
        </authorList>
    </citation>
    <scope>NUCLEOTIDE SEQUENCE [LARGE SCALE GENOMIC DNA]</scope>
</reference>
<dbReference type="PANTHER" id="PTHR46620:SF1">
    <property type="entry name" value="J DOMAIN-CONTAINING PROTEIN SPF31"/>
    <property type="match status" value="1"/>
</dbReference>
<feature type="compositionally biased region" description="Basic and acidic residues" evidence="2">
    <location>
        <begin position="91"/>
        <end position="108"/>
    </location>
</feature>
<dbReference type="Gene3D" id="1.10.287.110">
    <property type="entry name" value="DnaJ domain"/>
    <property type="match status" value="1"/>
</dbReference>
<gene>
    <name evidence="5" type="ORF">POVCU1_042080</name>
    <name evidence="4" type="ORF">POVCU2_0045630</name>
</gene>
<reference evidence="6 7" key="1">
    <citation type="submission" date="2016-05" db="EMBL/GenBank/DDBJ databases">
        <authorList>
            <person name="Naeem Raeece"/>
        </authorList>
    </citation>
    <scope>NUCLEOTIDE SEQUENCE [LARGE SCALE GENOMIC DNA]</scope>
</reference>
<dbReference type="InterPro" id="IPR001623">
    <property type="entry name" value="DnaJ_domain"/>
</dbReference>
<dbReference type="SUPFAM" id="SSF46565">
    <property type="entry name" value="Chaperone J-domain"/>
    <property type="match status" value="1"/>
</dbReference>
<dbReference type="SMART" id="SM00271">
    <property type="entry name" value="DnaJ"/>
    <property type="match status" value="1"/>
</dbReference>
<dbReference type="EMBL" id="FLQV01000767">
    <property type="protein sequence ID" value="SBS97923.1"/>
    <property type="molecule type" value="Genomic_DNA"/>
</dbReference>
<evidence type="ECO:0000313" key="5">
    <source>
        <dbReference type="EMBL" id="SBS97923.1"/>
    </source>
</evidence>
<organism evidence="5 6">
    <name type="scientific">Plasmodium ovale curtisi</name>
    <dbReference type="NCBI Taxonomy" id="864141"/>
    <lineage>
        <taxon>Eukaryota</taxon>
        <taxon>Sar</taxon>
        <taxon>Alveolata</taxon>
        <taxon>Apicomplexa</taxon>
        <taxon>Aconoidasida</taxon>
        <taxon>Haemosporida</taxon>
        <taxon>Plasmodiidae</taxon>
        <taxon>Plasmodium</taxon>
        <taxon>Plasmodium (Plasmodium)</taxon>
    </lineage>
</organism>
<evidence type="ECO:0000256" key="1">
    <source>
        <dbReference type="SAM" id="Coils"/>
    </source>
</evidence>
<keyword evidence="1" id="KW-0175">Coiled coil</keyword>
<dbReference type="AlphaFoldDB" id="A0A1A8WY80"/>
<accession>A0A1A8WY80</accession>
<evidence type="ECO:0000259" key="3">
    <source>
        <dbReference type="PROSITE" id="PS50076"/>
    </source>
</evidence>
<dbReference type="PANTHER" id="PTHR46620">
    <property type="entry name" value="J DOMAIN-CONTAINING PROTEIN SPF31"/>
    <property type="match status" value="1"/>
</dbReference>
<sequence>MIETKNIETCEKNGKKHLKDISTNEAGKIGCDGENGTEGPRYRGHNEQHSSIAQDGEGIAHGLGVQNDSTTTNDNENNVNSLNGRKNNVRCTEKEEMVDEEKEKKEGGDVDGVDDAGGNVGEDELNDLFDDFLKDIENMSSNNKDRKHEVKKMNKGDAEKEITRILANKNSSPFEIFDLHEEINMDIIKSKYRRLSILIHPDKCKIEKANEAFHILNKAYEDLKKDDIKEQYKTVYETAKKNIIKKLNLKKKKNEINEYINVKEDEYEITKEVQLLINDECEKLLKEQKEKMEYAQKCKLANLKYVQEQEEEKLKEELRKEEERKLWAERRDERVNNWKSYKKENWKSEKEFVLYKNVSKKKEERTEEEKEKLKKLPINSIAEKHAYKKRRTD</sequence>
<evidence type="ECO:0000313" key="6">
    <source>
        <dbReference type="Proteomes" id="UP000078546"/>
    </source>
</evidence>
<dbReference type="VEuPathDB" id="PlasmoDB:PocGH01_14015300"/>
<dbReference type="InterPro" id="IPR036869">
    <property type="entry name" value="J_dom_sf"/>
</dbReference>
<dbReference type="CDD" id="cd06257">
    <property type="entry name" value="DnaJ"/>
    <property type="match status" value="1"/>
</dbReference>
<dbReference type="Proteomes" id="UP000078546">
    <property type="component" value="Unassembled WGS sequence"/>
</dbReference>
<dbReference type="Pfam" id="PF00226">
    <property type="entry name" value="DnaJ"/>
    <property type="match status" value="1"/>
</dbReference>
<name>A0A1A8WY80_PLAOA</name>
<feature type="coiled-coil region" evidence="1">
    <location>
        <begin position="300"/>
        <end position="331"/>
    </location>
</feature>
<feature type="domain" description="J" evidence="3">
    <location>
        <begin position="172"/>
        <end position="236"/>
    </location>
</feature>
<evidence type="ECO:0000256" key="2">
    <source>
        <dbReference type="SAM" id="MobiDB-lite"/>
    </source>
</evidence>
<feature type="region of interest" description="Disordered" evidence="2">
    <location>
        <begin position="25"/>
        <end position="121"/>
    </location>
</feature>
<dbReference type="Proteomes" id="UP000078560">
    <property type="component" value="Unassembled WGS sequence"/>
</dbReference>
<dbReference type="EMBL" id="FLQU01000605">
    <property type="protein sequence ID" value="SBS87981.1"/>
    <property type="molecule type" value="Genomic_DNA"/>
</dbReference>
<protein>
    <submittedName>
        <fullName evidence="5">DnaJ protein, putative</fullName>
    </submittedName>
</protein>
<evidence type="ECO:0000313" key="7">
    <source>
        <dbReference type="Proteomes" id="UP000078560"/>
    </source>
</evidence>
<feature type="compositionally biased region" description="Low complexity" evidence="2">
    <location>
        <begin position="67"/>
        <end position="83"/>
    </location>
</feature>
<dbReference type="PROSITE" id="PS50076">
    <property type="entry name" value="DNAJ_2"/>
    <property type="match status" value="1"/>
</dbReference>